<dbReference type="AlphaFoldDB" id="A0A2P2MLW7"/>
<dbReference type="EMBL" id="GGEC01050678">
    <property type="protein sequence ID" value="MBX31162.1"/>
    <property type="molecule type" value="Transcribed_RNA"/>
</dbReference>
<proteinExistence type="predicted"/>
<accession>A0A2P2MLW7</accession>
<dbReference type="EMBL" id="GGEC01050682">
    <property type="protein sequence ID" value="MBX31166.1"/>
    <property type="molecule type" value="Transcribed_RNA"/>
</dbReference>
<organism evidence="1">
    <name type="scientific">Rhizophora mucronata</name>
    <name type="common">Asiatic mangrove</name>
    <dbReference type="NCBI Taxonomy" id="61149"/>
    <lineage>
        <taxon>Eukaryota</taxon>
        <taxon>Viridiplantae</taxon>
        <taxon>Streptophyta</taxon>
        <taxon>Embryophyta</taxon>
        <taxon>Tracheophyta</taxon>
        <taxon>Spermatophyta</taxon>
        <taxon>Magnoliopsida</taxon>
        <taxon>eudicotyledons</taxon>
        <taxon>Gunneridae</taxon>
        <taxon>Pentapetalae</taxon>
        <taxon>rosids</taxon>
        <taxon>fabids</taxon>
        <taxon>Malpighiales</taxon>
        <taxon>Rhizophoraceae</taxon>
        <taxon>Rhizophora</taxon>
    </lineage>
</organism>
<evidence type="ECO:0000313" key="1">
    <source>
        <dbReference type="EMBL" id="MBX31162.1"/>
    </source>
</evidence>
<sequence>MSAPDAASDNVWRNLVRSTSVTADIGTSETLSLAHSNALNPNPRVRASKAYATVSTRELGNAPDNEASKILVTLAPRGIITLFLMDKYSSPMPDLARSNTSVKKDNMELDASLQKGGKNQEITTCHLGSLANSNLLAIPSCLHPVLLICQ</sequence>
<protein>
    <submittedName>
        <fullName evidence="1">Uncharacterized protein MANES_06G098800</fullName>
    </submittedName>
</protein>
<reference evidence="1" key="1">
    <citation type="submission" date="2018-02" db="EMBL/GenBank/DDBJ databases">
        <title>Rhizophora mucronata_Transcriptome.</title>
        <authorList>
            <person name="Meera S.P."/>
            <person name="Sreeshan A."/>
            <person name="Augustine A."/>
        </authorList>
    </citation>
    <scope>NUCLEOTIDE SEQUENCE</scope>
    <source>
        <tissue evidence="1">Leaf</tissue>
    </source>
</reference>
<name>A0A2P2MLW7_RHIMU</name>